<evidence type="ECO:0000256" key="2">
    <source>
        <dbReference type="SAM" id="SignalP"/>
    </source>
</evidence>
<comment type="caution">
    <text evidence="3">The sequence shown here is derived from an EMBL/GenBank/DDBJ whole genome shotgun (WGS) entry which is preliminary data.</text>
</comment>
<evidence type="ECO:0000313" key="4">
    <source>
        <dbReference type="Proteomes" id="UP000828251"/>
    </source>
</evidence>
<dbReference type="Proteomes" id="UP000828251">
    <property type="component" value="Unassembled WGS sequence"/>
</dbReference>
<organism evidence="3 4">
    <name type="scientific">Gossypium stocksii</name>
    <dbReference type="NCBI Taxonomy" id="47602"/>
    <lineage>
        <taxon>Eukaryota</taxon>
        <taxon>Viridiplantae</taxon>
        <taxon>Streptophyta</taxon>
        <taxon>Embryophyta</taxon>
        <taxon>Tracheophyta</taxon>
        <taxon>Spermatophyta</taxon>
        <taxon>Magnoliopsida</taxon>
        <taxon>eudicotyledons</taxon>
        <taxon>Gunneridae</taxon>
        <taxon>Pentapetalae</taxon>
        <taxon>rosids</taxon>
        <taxon>malvids</taxon>
        <taxon>Malvales</taxon>
        <taxon>Malvaceae</taxon>
        <taxon>Malvoideae</taxon>
        <taxon>Gossypium</taxon>
    </lineage>
</organism>
<name>A0A9D3UQN2_9ROSI</name>
<feature type="chain" id="PRO_5039719250" evidence="2">
    <location>
        <begin position="22"/>
        <end position="93"/>
    </location>
</feature>
<sequence length="93" mass="8645">MARQLVVLALVLIALTSVVSAAAPASDSKAAASSPDSSPAGAPAGASTDGSATGSSPPYLAIAPSPSDGVALKVSASTIAGVGAATVAGYVMF</sequence>
<reference evidence="3 4" key="1">
    <citation type="journal article" date="2021" name="Plant Biotechnol. J.">
        <title>Multi-omics assisted identification of the key and species-specific regulatory components of drought-tolerant mechanisms in Gossypium stocksii.</title>
        <authorList>
            <person name="Yu D."/>
            <person name="Ke L."/>
            <person name="Zhang D."/>
            <person name="Wu Y."/>
            <person name="Sun Y."/>
            <person name="Mei J."/>
            <person name="Sun J."/>
            <person name="Sun Y."/>
        </authorList>
    </citation>
    <scope>NUCLEOTIDE SEQUENCE [LARGE SCALE GENOMIC DNA]</scope>
    <source>
        <strain evidence="4">cv. E1</strain>
        <tissue evidence="3">Leaf</tissue>
    </source>
</reference>
<evidence type="ECO:0000313" key="3">
    <source>
        <dbReference type="EMBL" id="KAH1048629.1"/>
    </source>
</evidence>
<feature type="region of interest" description="Disordered" evidence="1">
    <location>
        <begin position="25"/>
        <end position="60"/>
    </location>
</feature>
<proteinExistence type="predicted"/>
<keyword evidence="2" id="KW-0732">Signal</keyword>
<feature type="compositionally biased region" description="Low complexity" evidence="1">
    <location>
        <begin position="25"/>
        <end position="58"/>
    </location>
</feature>
<dbReference type="EMBL" id="JAIQCV010000011">
    <property type="protein sequence ID" value="KAH1048629.1"/>
    <property type="molecule type" value="Genomic_DNA"/>
</dbReference>
<feature type="signal peptide" evidence="2">
    <location>
        <begin position="1"/>
        <end position="21"/>
    </location>
</feature>
<protein>
    <submittedName>
        <fullName evidence="3">Uncharacterized protein</fullName>
    </submittedName>
</protein>
<gene>
    <name evidence="3" type="ORF">J1N35_039413</name>
</gene>
<evidence type="ECO:0000256" key="1">
    <source>
        <dbReference type="SAM" id="MobiDB-lite"/>
    </source>
</evidence>
<dbReference type="AlphaFoldDB" id="A0A9D3UQN2"/>
<accession>A0A9D3UQN2</accession>
<keyword evidence="4" id="KW-1185">Reference proteome</keyword>